<dbReference type="AlphaFoldDB" id="A0A9P4GKI9"/>
<proteinExistence type="predicted"/>
<organism evidence="1 2">
    <name type="scientific">Cucurbitaria berberidis CBS 394.84</name>
    <dbReference type="NCBI Taxonomy" id="1168544"/>
    <lineage>
        <taxon>Eukaryota</taxon>
        <taxon>Fungi</taxon>
        <taxon>Dikarya</taxon>
        <taxon>Ascomycota</taxon>
        <taxon>Pezizomycotina</taxon>
        <taxon>Dothideomycetes</taxon>
        <taxon>Pleosporomycetidae</taxon>
        <taxon>Pleosporales</taxon>
        <taxon>Pleosporineae</taxon>
        <taxon>Cucurbitariaceae</taxon>
        <taxon>Cucurbitaria</taxon>
    </lineage>
</organism>
<gene>
    <name evidence="1" type="ORF">K460DRAFT_284147</name>
</gene>
<accession>A0A9P4GKI9</accession>
<evidence type="ECO:0000313" key="1">
    <source>
        <dbReference type="EMBL" id="KAF1846775.1"/>
    </source>
</evidence>
<dbReference type="OrthoDB" id="3791698at2759"/>
<comment type="caution">
    <text evidence="1">The sequence shown here is derived from an EMBL/GenBank/DDBJ whole genome shotgun (WGS) entry which is preliminary data.</text>
</comment>
<name>A0A9P4GKI9_9PLEO</name>
<evidence type="ECO:0000313" key="2">
    <source>
        <dbReference type="Proteomes" id="UP000800039"/>
    </source>
</evidence>
<dbReference type="Proteomes" id="UP000800039">
    <property type="component" value="Unassembled WGS sequence"/>
</dbReference>
<dbReference type="EMBL" id="ML976616">
    <property type="protein sequence ID" value="KAF1846775.1"/>
    <property type="molecule type" value="Genomic_DNA"/>
</dbReference>
<protein>
    <submittedName>
        <fullName evidence="1">Uncharacterized protein</fullName>
    </submittedName>
</protein>
<reference evidence="1" key="1">
    <citation type="submission" date="2020-01" db="EMBL/GenBank/DDBJ databases">
        <authorList>
            <consortium name="DOE Joint Genome Institute"/>
            <person name="Haridas S."/>
            <person name="Albert R."/>
            <person name="Binder M."/>
            <person name="Bloem J."/>
            <person name="Labutti K."/>
            <person name="Salamov A."/>
            <person name="Andreopoulos B."/>
            <person name="Baker S.E."/>
            <person name="Barry K."/>
            <person name="Bills G."/>
            <person name="Bluhm B.H."/>
            <person name="Cannon C."/>
            <person name="Castanera R."/>
            <person name="Culley D.E."/>
            <person name="Daum C."/>
            <person name="Ezra D."/>
            <person name="Gonzalez J.B."/>
            <person name="Henrissat B."/>
            <person name="Kuo A."/>
            <person name="Liang C."/>
            <person name="Lipzen A."/>
            <person name="Lutzoni F."/>
            <person name="Magnuson J."/>
            <person name="Mondo S."/>
            <person name="Nolan M."/>
            <person name="Ohm R."/>
            <person name="Pangilinan J."/>
            <person name="Park H.-J."/>
            <person name="Ramirez L."/>
            <person name="Alfaro M."/>
            <person name="Sun H."/>
            <person name="Tritt A."/>
            <person name="Yoshinaga Y."/>
            <person name="Zwiers L.-H."/>
            <person name="Turgeon B.G."/>
            <person name="Goodwin S.B."/>
            <person name="Spatafora J.W."/>
            <person name="Crous P.W."/>
            <person name="Grigoriev I.V."/>
        </authorList>
    </citation>
    <scope>NUCLEOTIDE SEQUENCE</scope>
    <source>
        <strain evidence="1">CBS 394.84</strain>
    </source>
</reference>
<dbReference type="GeneID" id="63845964"/>
<dbReference type="RefSeq" id="XP_040789338.1">
    <property type="nucleotide sequence ID" value="XM_040928712.1"/>
</dbReference>
<sequence length="212" mass="24310">MPYCITCGAYFQGRGSRCVLHNGHRLQARWQDSYNYSSDSTDPSSIRYRTDQRRRPRNLRFTNAHETVDQLNNPNTLVHYNHGTLTVPDTALAQPLVHTFATLSHAHAISSLTYSILPSGGQSLTAEANFEREQCRVCRTWFPDHQKLEYHQRELPVGCDVHGICMRMEDVHWHGTSERHERCFVRGCGSVYRMEGGWKGGVIEGHVKGWHC</sequence>
<keyword evidence="2" id="KW-1185">Reference proteome</keyword>